<organism evidence="14 15">
    <name type="scientific">Varroa destructor</name>
    <name type="common">Honeybee mite</name>
    <dbReference type="NCBI Taxonomy" id="109461"/>
    <lineage>
        <taxon>Eukaryota</taxon>
        <taxon>Metazoa</taxon>
        <taxon>Ecdysozoa</taxon>
        <taxon>Arthropoda</taxon>
        <taxon>Chelicerata</taxon>
        <taxon>Arachnida</taxon>
        <taxon>Acari</taxon>
        <taxon>Parasitiformes</taxon>
        <taxon>Mesostigmata</taxon>
        <taxon>Gamasina</taxon>
        <taxon>Dermanyssoidea</taxon>
        <taxon>Varroidae</taxon>
        <taxon>Varroa</taxon>
    </lineage>
</organism>
<dbReference type="InterPro" id="IPR036236">
    <property type="entry name" value="Znf_C2H2_sf"/>
</dbReference>
<feature type="domain" description="C2H2-type" evidence="13">
    <location>
        <begin position="106"/>
        <end position="135"/>
    </location>
</feature>
<keyword evidence="3" id="KW-0479">Metal-binding</keyword>
<keyword evidence="8" id="KW-0238">DNA-binding</keyword>
<dbReference type="InterPro" id="IPR051061">
    <property type="entry name" value="Zinc_finger_trans_reg"/>
</dbReference>
<dbReference type="OMA" id="FRIHTHE"/>
<dbReference type="KEGG" id="vde:111248034"/>
<dbReference type="Proteomes" id="UP000594260">
    <property type="component" value="Unplaced"/>
</dbReference>
<reference evidence="14" key="1">
    <citation type="submission" date="2021-01" db="UniProtKB">
        <authorList>
            <consortium name="EnsemblMetazoa"/>
        </authorList>
    </citation>
    <scope>IDENTIFICATION</scope>
</reference>
<feature type="domain" description="C2H2-type" evidence="13">
    <location>
        <begin position="136"/>
        <end position="165"/>
    </location>
</feature>
<evidence type="ECO:0000256" key="5">
    <source>
        <dbReference type="ARBA" id="ARBA00022771"/>
    </source>
</evidence>
<dbReference type="EnsemblMetazoa" id="XM_022799726">
    <property type="protein sequence ID" value="XP_022655461"/>
    <property type="gene ID" value="LOC111248034"/>
</dbReference>
<dbReference type="PANTHER" id="PTHR46179:SF25">
    <property type="entry name" value="METAL RESPONSE ELEMENT-BINDING TRANSCRIPTION FACTOR-1, ISOFORM C"/>
    <property type="match status" value="1"/>
</dbReference>
<keyword evidence="7" id="KW-0805">Transcription regulation</keyword>
<evidence type="ECO:0000256" key="8">
    <source>
        <dbReference type="ARBA" id="ARBA00023125"/>
    </source>
</evidence>
<evidence type="ECO:0000256" key="1">
    <source>
        <dbReference type="ARBA" id="ARBA00004123"/>
    </source>
</evidence>
<keyword evidence="15" id="KW-1185">Reference proteome</keyword>
<dbReference type="SUPFAM" id="SSF57667">
    <property type="entry name" value="beta-beta-alpha zinc fingers"/>
    <property type="match status" value="3"/>
</dbReference>
<accession>A0A7M7ME67</accession>
<feature type="compositionally biased region" description="Basic and acidic residues" evidence="12">
    <location>
        <begin position="315"/>
        <end position="324"/>
    </location>
</feature>
<dbReference type="GeneID" id="111248034"/>
<evidence type="ECO:0000256" key="3">
    <source>
        <dbReference type="ARBA" id="ARBA00022723"/>
    </source>
</evidence>
<keyword evidence="9" id="KW-0804">Transcription</keyword>
<name>A0A7M7ME67_VARDE</name>
<comment type="similarity">
    <text evidence="2">Belongs to the krueppel C2H2-type zinc-finger protein family.</text>
</comment>
<dbReference type="RefSeq" id="XP_022655461.1">
    <property type="nucleotide sequence ID" value="XM_022799726.1"/>
</dbReference>
<dbReference type="FunFam" id="3.30.160.60:FF:000349">
    <property type="entry name" value="metal regulatory transcription factor 1"/>
    <property type="match status" value="1"/>
</dbReference>
<dbReference type="AlphaFoldDB" id="A0A7M7ME67"/>
<dbReference type="FunFam" id="3.30.160.60:FF:000931">
    <property type="entry name" value="zinc finger protein 697"/>
    <property type="match status" value="1"/>
</dbReference>
<dbReference type="InterPro" id="IPR013087">
    <property type="entry name" value="Znf_C2H2_type"/>
</dbReference>
<dbReference type="GO" id="GO:0003677">
    <property type="term" value="F:DNA binding"/>
    <property type="evidence" value="ECO:0007669"/>
    <property type="project" value="UniProtKB-KW"/>
</dbReference>
<feature type="domain" description="C2H2-type" evidence="13">
    <location>
        <begin position="225"/>
        <end position="252"/>
    </location>
</feature>
<dbReference type="FunFam" id="3.30.160.60:FF:000125">
    <property type="entry name" value="Putative zinc finger protein 143"/>
    <property type="match status" value="1"/>
</dbReference>
<keyword evidence="5 11" id="KW-0863">Zinc-finger</keyword>
<dbReference type="PROSITE" id="PS50157">
    <property type="entry name" value="ZINC_FINGER_C2H2_2"/>
    <property type="match status" value="6"/>
</dbReference>
<evidence type="ECO:0000259" key="13">
    <source>
        <dbReference type="PROSITE" id="PS50157"/>
    </source>
</evidence>
<feature type="region of interest" description="Disordered" evidence="12">
    <location>
        <begin position="315"/>
        <end position="339"/>
    </location>
</feature>
<feature type="domain" description="C2H2-type" evidence="13">
    <location>
        <begin position="253"/>
        <end position="277"/>
    </location>
</feature>
<dbReference type="GO" id="GO:0008270">
    <property type="term" value="F:zinc ion binding"/>
    <property type="evidence" value="ECO:0007669"/>
    <property type="project" value="UniProtKB-KW"/>
</dbReference>
<dbReference type="SMART" id="SM00355">
    <property type="entry name" value="ZnF_C2H2"/>
    <property type="match status" value="6"/>
</dbReference>
<evidence type="ECO:0000256" key="11">
    <source>
        <dbReference type="PROSITE-ProRule" id="PRU00042"/>
    </source>
</evidence>
<sequence>MTDNTTAVTMGGNYTGCSLFRGHAANITLQDVFLHDENCHQDHERLDGILLTEEGRREVSIEHSVRGDDHLTLQVQGNHIPENATHATLTIETLNESTNEKQITRFTCDVAGCNRTYSTQGNLKTHKKKHSGELTFVCRQDGCGKSFLTSYSLKIHFRIHTHERPYECNVDGCLRTFSTRYRLRAHERLHTGETFNCSASDCIKVFTTFSDLKKHSRVHTGERPFLCEGCGRSFGASHHLKSHRRTHTGEKPHQCNFCLKKFATSYSFRSHVKSKHSTGIVEESARLTNICTCSKGACEKTNCCSACLLPKESSRPVEKKRESQQDSSNLQQTTSYTQL</sequence>
<protein>
    <recommendedName>
        <fullName evidence="13">C2H2-type domain-containing protein</fullName>
    </recommendedName>
</protein>
<dbReference type="OrthoDB" id="6145499at2759"/>
<evidence type="ECO:0000256" key="12">
    <source>
        <dbReference type="SAM" id="MobiDB-lite"/>
    </source>
</evidence>
<comment type="subcellular location">
    <subcellularLocation>
        <location evidence="1">Nucleus</location>
    </subcellularLocation>
</comment>
<evidence type="ECO:0000256" key="4">
    <source>
        <dbReference type="ARBA" id="ARBA00022737"/>
    </source>
</evidence>
<dbReference type="Gene3D" id="3.30.160.60">
    <property type="entry name" value="Classic Zinc Finger"/>
    <property type="match status" value="6"/>
</dbReference>
<dbReference type="Pfam" id="PF00096">
    <property type="entry name" value="zf-C2H2"/>
    <property type="match status" value="5"/>
</dbReference>
<dbReference type="GO" id="GO:0005634">
    <property type="term" value="C:nucleus"/>
    <property type="evidence" value="ECO:0007669"/>
    <property type="project" value="UniProtKB-SubCell"/>
</dbReference>
<evidence type="ECO:0000256" key="2">
    <source>
        <dbReference type="ARBA" id="ARBA00006991"/>
    </source>
</evidence>
<evidence type="ECO:0000313" key="15">
    <source>
        <dbReference type="Proteomes" id="UP000594260"/>
    </source>
</evidence>
<evidence type="ECO:0000313" key="14">
    <source>
        <dbReference type="EnsemblMetazoa" id="XP_022655461"/>
    </source>
</evidence>
<feature type="domain" description="C2H2-type" evidence="13">
    <location>
        <begin position="195"/>
        <end position="224"/>
    </location>
</feature>
<keyword evidence="6" id="KW-0862">Zinc</keyword>
<feature type="compositionally biased region" description="Polar residues" evidence="12">
    <location>
        <begin position="325"/>
        <end position="339"/>
    </location>
</feature>
<dbReference type="GO" id="GO:0006357">
    <property type="term" value="P:regulation of transcription by RNA polymerase II"/>
    <property type="evidence" value="ECO:0007669"/>
    <property type="project" value="TreeGrafter"/>
</dbReference>
<proteinExistence type="inferred from homology"/>
<dbReference type="PANTHER" id="PTHR46179">
    <property type="entry name" value="ZINC FINGER PROTEIN"/>
    <property type="match status" value="1"/>
</dbReference>
<evidence type="ECO:0000256" key="6">
    <source>
        <dbReference type="ARBA" id="ARBA00022833"/>
    </source>
</evidence>
<feature type="domain" description="C2H2-type" evidence="13">
    <location>
        <begin position="166"/>
        <end position="195"/>
    </location>
</feature>
<keyword evidence="10" id="KW-0539">Nucleus</keyword>
<evidence type="ECO:0000256" key="9">
    <source>
        <dbReference type="ARBA" id="ARBA00023163"/>
    </source>
</evidence>
<evidence type="ECO:0000256" key="7">
    <source>
        <dbReference type="ARBA" id="ARBA00023015"/>
    </source>
</evidence>
<evidence type="ECO:0000256" key="10">
    <source>
        <dbReference type="ARBA" id="ARBA00023242"/>
    </source>
</evidence>
<dbReference type="InParanoid" id="A0A7M7ME67"/>
<dbReference type="PROSITE" id="PS00028">
    <property type="entry name" value="ZINC_FINGER_C2H2_1"/>
    <property type="match status" value="6"/>
</dbReference>
<dbReference type="FunFam" id="3.30.160.60:FF:001102">
    <property type="entry name" value="Transcription factor IIIA"/>
    <property type="match status" value="1"/>
</dbReference>
<keyword evidence="4" id="KW-0677">Repeat</keyword>